<dbReference type="GO" id="GO:0045484">
    <property type="term" value="F:L-lysine 6-transaminase activity"/>
    <property type="evidence" value="ECO:0007669"/>
    <property type="project" value="UniProtKB-EC"/>
</dbReference>
<evidence type="ECO:0000256" key="2">
    <source>
        <dbReference type="ARBA" id="ARBA00008954"/>
    </source>
</evidence>
<dbReference type="NCBIfam" id="TIGR03251">
    <property type="entry name" value="LAT_fam"/>
    <property type="match status" value="1"/>
</dbReference>
<dbReference type="SUPFAM" id="SSF53383">
    <property type="entry name" value="PLP-dependent transferases"/>
    <property type="match status" value="1"/>
</dbReference>
<protein>
    <recommendedName>
        <fullName evidence="8">L-lysine-epsilon aminotransferase</fullName>
        <ecNumber evidence="3">2.6.1.36</ecNumber>
    </recommendedName>
    <alternativeName>
        <fullName evidence="7">Lysine 6-aminotransferase</fullName>
    </alternativeName>
</protein>
<evidence type="ECO:0000256" key="3">
    <source>
        <dbReference type="ARBA" id="ARBA00013071"/>
    </source>
</evidence>
<evidence type="ECO:0000256" key="5">
    <source>
        <dbReference type="ARBA" id="ARBA00022679"/>
    </source>
</evidence>
<dbReference type="Proteomes" id="UP000696931">
    <property type="component" value="Unassembled WGS sequence"/>
</dbReference>
<dbReference type="PIRSF" id="PIRSF000521">
    <property type="entry name" value="Transaminase_4ab_Lys_Orn"/>
    <property type="match status" value="1"/>
</dbReference>
<evidence type="ECO:0000256" key="9">
    <source>
        <dbReference type="RuleBase" id="RU003560"/>
    </source>
</evidence>
<dbReference type="GO" id="GO:0009450">
    <property type="term" value="P:gamma-aminobutyric acid catabolic process"/>
    <property type="evidence" value="ECO:0007669"/>
    <property type="project" value="TreeGrafter"/>
</dbReference>
<dbReference type="InterPro" id="IPR017657">
    <property type="entry name" value="L-lysine_6-transaminase"/>
</dbReference>
<evidence type="ECO:0000313" key="10">
    <source>
        <dbReference type="EMBL" id="MBI5169778.1"/>
    </source>
</evidence>
<sequence>MTARIAPSQVHDTLHRHMLADGYDIVLDLEKSQGRRLYDSRHDRTYLDLFSFFATLPIGFNHPKTKDPDFLAKLTRAALVNPTNSDVYTTEMAEFVDTFGRVAKPASMKYAFFVAGGALGVENALKAAMDWKVRRNFAKGIKEEKGHQILHFREAFHGRSGYTVSMTNTADPRKYQYFAKFDWPRVSNPGLRFPVTDAEIARVQAAEAQTLAEVKAAFAANKDDIAAILIEPIQAEGGDNHFRKEFLVALKSLAHENDALLIWDEVQTGIGITGSMWAHQAIGVDADLVAFGKKMQVCGCMAGGRIDEEPDNVFHMKSRINSTWGGNLVDMVRCEKYLQIIEEEKMVENAATVGAHLLKGLQALQSRHADVLSNARGRGLMCAIDFPDGDVRAAVGAKAYEMGMIILPCGTKSLRFRPPLDITAAEVDEALDIVEKATLAVVKK</sequence>
<keyword evidence="5 10" id="KW-0808">Transferase</keyword>
<comment type="cofactor">
    <cofactor evidence="1">
        <name>pyridoxal 5'-phosphate</name>
        <dbReference type="ChEBI" id="CHEBI:597326"/>
    </cofactor>
</comment>
<dbReference type="PANTHER" id="PTHR43206:SF2">
    <property type="entry name" value="4-AMINOBUTYRATE AMINOTRANSFERASE GABT"/>
    <property type="match status" value="1"/>
</dbReference>
<dbReference type="Pfam" id="PF00202">
    <property type="entry name" value="Aminotran_3"/>
    <property type="match status" value="1"/>
</dbReference>
<dbReference type="EMBL" id="JACRIW010000067">
    <property type="protein sequence ID" value="MBI5169778.1"/>
    <property type="molecule type" value="Genomic_DNA"/>
</dbReference>
<keyword evidence="6 9" id="KW-0663">Pyridoxal phosphate</keyword>
<dbReference type="InterPro" id="IPR015424">
    <property type="entry name" value="PyrdxlP-dep_Trfase"/>
</dbReference>
<evidence type="ECO:0000256" key="6">
    <source>
        <dbReference type="ARBA" id="ARBA00022898"/>
    </source>
</evidence>
<name>A0A933SG72_UNCEI</name>
<dbReference type="PANTHER" id="PTHR43206">
    <property type="entry name" value="AMINOTRANSFERASE"/>
    <property type="match status" value="1"/>
</dbReference>
<organism evidence="10 11">
    <name type="scientific">Eiseniibacteriota bacterium</name>
    <dbReference type="NCBI Taxonomy" id="2212470"/>
    <lineage>
        <taxon>Bacteria</taxon>
        <taxon>Candidatus Eiseniibacteriota</taxon>
    </lineage>
</organism>
<evidence type="ECO:0000256" key="4">
    <source>
        <dbReference type="ARBA" id="ARBA00022576"/>
    </source>
</evidence>
<reference evidence="10" key="1">
    <citation type="submission" date="2020-07" db="EMBL/GenBank/DDBJ databases">
        <title>Huge and variable diversity of episymbiotic CPR bacteria and DPANN archaea in groundwater ecosystems.</title>
        <authorList>
            <person name="He C.Y."/>
            <person name="Keren R."/>
            <person name="Whittaker M."/>
            <person name="Farag I.F."/>
            <person name="Doudna J."/>
            <person name="Cate J.H.D."/>
            <person name="Banfield J.F."/>
        </authorList>
    </citation>
    <scope>NUCLEOTIDE SEQUENCE</scope>
    <source>
        <strain evidence="10">NC_groundwater_1813_Pr3_B-0.1um_71_17</strain>
    </source>
</reference>
<comment type="similarity">
    <text evidence="2 9">Belongs to the class-III pyridoxal-phosphate-dependent aminotransferase family.</text>
</comment>
<comment type="caution">
    <text evidence="10">The sequence shown here is derived from an EMBL/GenBank/DDBJ whole genome shotgun (WGS) entry which is preliminary data.</text>
</comment>
<dbReference type="Gene3D" id="3.90.1150.10">
    <property type="entry name" value="Aspartate Aminotransferase, domain 1"/>
    <property type="match status" value="1"/>
</dbReference>
<dbReference type="AlphaFoldDB" id="A0A933SG72"/>
<evidence type="ECO:0000256" key="8">
    <source>
        <dbReference type="ARBA" id="ARBA00050040"/>
    </source>
</evidence>
<evidence type="ECO:0000256" key="7">
    <source>
        <dbReference type="ARBA" id="ARBA00030921"/>
    </source>
</evidence>
<dbReference type="InterPro" id="IPR015421">
    <property type="entry name" value="PyrdxlP-dep_Trfase_major"/>
</dbReference>
<dbReference type="GO" id="GO:0017000">
    <property type="term" value="P:antibiotic biosynthetic process"/>
    <property type="evidence" value="ECO:0007669"/>
    <property type="project" value="InterPro"/>
</dbReference>
<dbReference type="CDD" id="cd00610">
    <property type="entry name" value="OAT_like"/>
    <property type="match status" value="1"/>
</dbReference>
<accession>A0A933SG72</accession>
<dbReference type="EC" id="2.6.1.36" evidence="3"/>
<dbReference type="Gene3D" id="3.40.640.10">
    <property type="entry name" value="Type I PLP-dependent aspartate aminotransferase-like (Major domain)"/>
    <property type="match status" value="1"/>
</dbReference>
<keyword evidence="4 10" id="KW-0032">Aminotransferase</keyword>
<evidence type="ECO:0000256" key="1">
    <source>
        <dbReference type="ARBA" id="ARBA00001933"/>
    </source>
</evidence>
<proteinExistence type="inferred from homology"/>
<dbReference type="InterPro" id="IPR015422">
    <property type="entry name" value="PyrdxlP-dep_Trfase_small"/>
</dbReference>
<gene>
    <name evidence="10" type="ORF">HZA61_09845</name>
</gene>
<dbReference type="InterPro" id="IPR005814">
    <property type="entry name" value="Aminotrans_3"/>
</dbReference>
<dbReference type="GO" id="GO:0030170">
    <property type="term" value="F:pyridoxal phosphate binding"/>
    <property type="evidence" value="ECO:0007669"/>
    <property type="project" value="InterPro"/>
</dbReference>
<evidence type="ECO:0000313" key="11">
    <source>
        <dbReference type="Proteomes" id="UP000696931"/>
    </source>
</evidence>